<feature type="region of interest" description="Disordered" evidence="1">
    <location>
        <begin position="1"/>
        <end position="27"/>
    </location>
</feature>
<keyword evidence="3" id="KW-1185">Reference proteome</keyword>
<accession>A0A5B7JSB2</accession>
<protein>
    <submittedName>
        <fullName evidence="2">Uncharacterized protein</fullName>
    </submittedName>
</protein>
<organism evidence="2 3">
    <name type="scientific">Portunus trituberculatus</name>
    <name type="common">Swimming crab</name>
    <name type="synonym">Neptunus trituberculatus</name>
    <dbReference type="NCBI Taxonomy" id="210409"/>
    <lineage>
        <taxon>Eukaryota</taxon>
        <taxon>Metazoa</taxon>
        <taxon>Ecdysozoa</taxon>
        <taxon>Arthropoda</taxon>
        <taxon>Crustacea</taxon>
        <taxon>Multicrustacea</taxon>
        <taxon>Malacostraca</taxon>
        <taxon>Eumalacostraca</taxon>
        <taxon>Eucarida</taxon>
        <taxon>Decapoda</taxon>
        <taxon>Pleocyemata</taxon>
        <taxon>Brachyura</taxon>
        <taxon>Eubrachyura</taxon>
        <taxon>Portunoidea</taxon>
        <taxon>Portunidae</taxon>
        <taxon>Portuninae</taxon>
        <taxon>Portunus</taxon>
    </lineage>
</organism>
<proteinExistence type="predicted"/>
<evidence type="ECO:0000256" key="1">
    <source>
        <dbReference type="SAM" id="MobiDB-lite"/>
    </source>
</evidence>
<dbReference type="Proteomes" id="UP000324222">
    <property type="component" value="Unassembled WGS sequence"/>
</dbReference>
<sequence>MVDLPSLGGKSQCADSLPSAWRSSGLRRGRPTALQCLLVAPISCDHLSEAPAMPLARPRRPQASEGGAGGAGAASPRTLPLATPTCSPQT</sequence>
<comment type="caution">
    <text evidence="2">The sequence shown here is derived from an EMBL/GenBank/DDBJ whole genome shotgun (WGS) entry which is preliminary data.</text>
</comment>
<gene>
    <name evidence="2" type="ORF">E2C01_096311</name>
</gene>
<evidence type="ECO:0000313" key="2">
    <source>
        <dbReference type="EMBL" id="MPD00812.1"/>
    </source>
</evidence>
<feature type="region of interest" description="Disordered" evidence="1">
    <location>
        <begin position="53"/>
        <end position="90"/>
    </location>
</feature>
<evidence type="ECO:0000313" key="3">
    <source>
        <dbReference type="Proteomes" id="UP000324222"/>
    </source>
</evidence>
<reference evidence="2 3" key="1">
    <citation type="submission" date="2019-05" db="EMBL/GenBank/DDBJ databases">
        <title>Another draft genome of Portunus trituberculatus and its Hox gene families provides insights of decapod evolution.</title>
        <authorList>
            <person name="Jeong J.-H."/>
            <person name="Song I."/>
            <person name="Kim S."/>
            <person name="Choi T."/>
            <person name="Kim D."/>
            <person name="Ryu S."/>
            <person name="Kim W."/>
        </authorList>
    </citation>
    <scope>NUCLEOTIDE SEQUENCE [LARGE SCALE GENOMIC DNA]</scope>
    <source>
        <tissue evidence="2">Muscle</tissue>
    </source>
</reference>
<name>A0A5B7JSB2_PORTR</name>
<dbReference type="EMBL" id="VSRR010124536">
    <property type="protein sequence ID" value="MPD00812.1"/>
    <property type="molecule type" value="Genomic_DNA"/>
</dbReference>
<dbReference type="AlphaFoldDB" id="A0A5B7JSB2"/>